<reference evidence="2 3" key="1">
    <citation type="submission" date="2015-09" db="EMBL/GenBank/DDBJ databases">
        <authorList>
            <consortium name="Pathogen Informatics"/>
        </authorList>
    </citation>
    <scope>NUCLEOTIDE SEQUENCE [LARGE SCALE GENOMIC DNA]</scope>
    <source>
        <strain evidence="2 3">2789STDY5608872</strain>
    </source>
</reference>
<evidence type="ECO:0000313" key="2">
    <source>
        <dbReference type="EMBL" id="CUM96176.1"/>
    </source>
</evidence>
<proteinExistence type="predicted"/>
<organism evidence="2 3">
    <name type="scientific">Parabacteroides distasonis</name>
    <dbReference type="NCBI Taxonomy" id="823"/>
    <lineage>
        <taxon>Bacteria</taxon>
        <taxon>Pseudomonadati</taxon>
        <taxon>Bacteroidota</taxon>
        <taxon>Bacteroidia</taxon>
        <taxon>Bacteroidales</taxon>
        <taxon>Tannerellaceae</taxon>
        <taxon>Parabacteroides</taxon>
    </lineage>
</organism>
<evidence type="ECO:0000313" key="3">
    <source>
        <dbReference type="Proteomes" id="UP000095591"/>
    </source>
</evidence>
<feature type="domain" description="Pyridoxamine 5'-phosphate oxidase N-terminal" evidence="1">
    <location>
        <begin position="2"/>
        <end position="84"/>
    </location>
</feature>
<dbReference type="AlphaFoldDB" id="A0A173T1S5"/>
<dbReference type="InterPro" id="IPR011576">
    <property type="entry name" value="Pyridox_Oxase_N"/>
</dbReference>
<sequence>MEKALEFLKTNKEVAFATVEGDRPKIRVFQIMKQQGNTLYFVTAPEKEVYRQLQKNPNVEILAMKENIFVRIAGQAVFDVDDTTAREIYAANPVLPRLYKAYTDLVYFRLVAASLDYYDLTPDPPLQEHYDYGQK</sequence>
<dbReference type="SUPFAM" id="SSF50475">
    <property type="entry name" value="FMN-binding split barrel"/>
    <property type="match status" value="1"/>
</dbReference>
<dbReference type="InterPro" id="IPR052917">
    <property type="entry name" value="Stress-Dev_Protein"/>
</dbReference>
<dbReference type="PANTHER" id="PTHR34818">
    <property type="entry name" value="PROTEIN BLI-3"/>
    <property type="match status" value="1"/>
</dbReference>
<dbReference type="Proteomes" id="UP000095591">
    <property type="component" value="Unassembled WGS sequence"/>
</dbReference>
<protein>
    <submittedName>
        <fullName evidence="2">Uncharacterized conserved protein</fullName>
    </submittedName>
</protein>
<dbReference type="PANTHER" id="PTHR34818:SF1">
    <property type="entry name" value="PROTEIN BLI-3"/>
    <property type="match status" value="1"/>
</dbReference>
<dbReference type="Gene3D" id="2.30.110.10">
    <property type="entry name" value="Electron Transport, Fmn-binding Protein, Chain A"/>
    <property type="match status" value="1"/>
</dbReference>
<dbReference type="RefSeq" id="WP_044545341.1">
    <property type="nucleotide sequence ID" value="NZ_CDRH01000215.1"/>
</dbReference>
<name>A0A173T1S5_PARDI</name>
<evidence type="ECO:0000259" key="1">
    <source>
        <dbReference type="Pfam" id="PF01243"/>
    </source>
</evidence>
<dbReference type="EMBL" id="CYXP01000002">
    <property type="protein sequence ID" value="CUM96176.1"/>
    <property type="molecule type" value="Genomic_DNA"/>
</dbReference>
<gene>
    <name evidence="2" type="ORF">ERS852429_01318</name>
</gene>
<accession>A0A173T1S5</accession>
<dbReference type="Pfam" id="PF01243">
    <property type="entry name" value="PNPOx_N"/>
    <property type="match status" value="1"/>
</dbReference>
<dbReference type="InterPro" id="IPR012349">
    <property type="entry name" value="Split_barrel_FMN-bd"/>
</dbReference>